<dbReference type="Gene3D" id="2.60.120.620">
    <property type="entry name" value="q2cbj1_9rhob like domain"/>
    <property type="match status" value="1"/>
</dbReference>
<gene>
    <name evidence="1" type="ORF">METZ01_LOCUS72094</name>
</gene>
<protein>
    <recommendedName>
        <fullName evidence="2">Fe2OG dioxygenase domain-containing protein</fullName>
    </recommendedName>
</protein>
<dbReference type="InterPro" id="IPR012668">
    <property type="entry name" value="CHP02466"/>
</dbReference>
<dbReference type="EMBL" id="UINC01005125">
    <property type="protein sequence ID" value="SVA19240.1"/>
    <property type="molecule type" value="Genomic_DNA"/>
</dbReference>
<name>A0A381TT80_9ZZZZ</name>
<organism evidence="1">
    <name type="scientific">marine metagenome</name>
    <dbReference type="NCBI Taxonomy" id="408172"/>
    <lineage>
        <taxon>unclassified sequences</taxon>
        <taxon>metagenomes</taxon>
        <taxon>ecological metagenomes</taxon>
    </lineage>
</organism>
<sequence length="220" mass="25309">MPDEISEEENITNSLGNTSSYGSLQRNIKMYEKATWNAYEDEEWICVRKEVLKFLNGLGKLFIEMHHNTGIANWIKNRKFGITNLWMVRYKEGDYQSWHTHPQSSLSAVLFLEVPEGINPKTFPDGILHLLSNGNYDEQTLEINKSYFVKPEPGLLIIFPSSIGHLAYPFKGPGRRTVISFNYDDDKIMNNASLDKKTGKYLLSGPNDTVYELTEYLDDK</sequence>
<accession>A0A381TT80</accession>
<dbReference type="AlphaFoldDB" id="A0A381TT80"/>
<dbReference type="Pfam" id="PF13759">
    <property type="entry name" value="2OG-FeII_Oxy_5"/>
    <property type="match status" value="1"/>
</dbReference>
<evidence type="ECO:0000313" key="1">
    <source>
        <dbReference type="EMBL" id="SVA19240.1"/>
    </source>
</evidence>
<reference evidence="1" key="1">
    <citation type="submission" date="2018-05" db="EMBL/GenBank/DDBJ databases">
        <authorList>
            <person name="Lanie J.A."/>
            <person name="Ng W.-L."/>
            <person name="Kazmierczak K.M."/>
            <person name="Andrzejewski T.M."/>
            <person name="Davidsen T.M."/>
            <person name="Wayne K.J."/>
            <person name="Tettelin H."/>
            <person name="Glass J.I."/>
            <person name="Rusch D."/>
            <person name="Podicherti R."/>
            <person name="Tsui H.-C.T."/>
            <person name="Winkler M.E."/>
        </authorList>
    </citation>
    <scope>NUCLEOTIDE SEQUENCE</scope>
</reference>
<proteinExistence type="predicted"/>
<evidence type="ECO:0008006" key="2">
    <source>
        <dbReference type="Google" id="ProtNLM"/>
    </source>
</evidence>